<protein>
    <recommendedName>
        <fullName evidence="1">Reverse transcriptase domain-containing protein</fullName>
    </recommendedName>
</protein>
<dbReference type="InterPro" id="IPR053134">
    <property type="entry name" value="RNA-dir_DNA_polymerase"/>
</dbReference>
<dbReference type="OrthoDB" id="2289688at2759"/>
<comment type="caution">
    <text evidence="2">The sequence shown here is derived from an EMBL/GenBank/DDBJ whole genome shotgun (WGS) entry which is preliminary data.</text>
</comment>
<reference evidence="2" key="1">
    <citation type="submission" date="2020-12" db="EMBL/GenBank/DDBJ databases">
        <title>Metabolic potential, ecology and presence of endohyphal bacteria is reflected in genomic diversity of Mucoromycotina.</title>
        <authorList>
            <person name="Muszewska A."/>
            <person name="Okrasinska A."/>
            <person name="Steczkiewicz K."/>
            <person name="Drgas O."/>
            <person name="Orlowska M."/>
            <person name="Perlinska-Lenart U."/>
            <person name="Aleksandrzak-Piekarczyk T."/>
            <person name="Szatraj K."/>
            <person name="Zielenkiewicz U."/>
            <person name="Pilsyk S."/>
            <person name="Malc E."/>
            <person name="Mieczkowski P."/>
            <person name="Kruszewska J.S."/>
            <person name="Biernat P."/>
            <person name="Pawlowska J."/>
        </authorList>
    </citation>
    <scope>NUCLEOTIDE SEQUENCE</scope>
    <source>
        <strain evidence="2">CBS 226.32</strain>
    </source>
</reference>
<dbReference type="Pfam" id="PF00078">
    <property type="entry name" value="RVT_1"/>
    <property type="match status" value="1"/>
</dbReference>
<dbReference type="PANTHER" id="PTHR24559">
    <property type="entry name" value="TRANSPOSON TY3-I GAG-POL POLYPROTEIN"/>
    <property type="match status" value="1"/>
</dbReference>
<feature type="domain" description="Reverse transcriptase" evidence="1">
    <location>
        <begin position="400"/>
        <end position="502"/>
    </location>
</feature>
<dbReference type="Proteomes" id="UP000650833">
    <property type="component" value="Unassembled WGS sequence"/>
</dbReference>
<evidence type="ECO:0000259" key="1">
    <source>
        <dbReference type="Pfam" id="PF00078"/>
    </source>
</evidence>
<name>A0A8H7QD39_9FUNG</name>
<keyword evidence="3" id="KW-1185">Reference proteome</keyword>
<proteinExistence type="predicted"/>
<dbReference type="CDD" id="cd01647">
    <property type="entry name" value="RT_LTR"/>
    <property type="match status" value="1"/>
</dbReference>
<evidence type="ECO:0000313" key="3">
    <source>
        <dbReference type="Proteomes" id="UP000650833"/>
    </source>
</evidence>
<accession>A0A8H7QD39</accession>
<sequence length="510" mass="57252">MVNKPYANSKPISKEAVNPRVHSGPLFLQDLLHDRVFLLSAAQLAELSSQFRSQFKKAITKPRHVPECDLVDPQLNSGKQKGNSAPRVQGAVNNIPCEIILDGGCVPCIMSTQFTQSLGLESDIVPINRPLSLGDGSVMIARGLLKDLSINVGNYALLLGRTAFHEMKVHTDWENHIWSVKTPSKQIELPVYYTAKKNLDNAAPKIVNSLQNVNMEKPKIIEFNLDSNIDQNNSDDSDSSDIEEVEGYMLIMASDDEEANKEIPKTIKECNIVVSPSEAIAKINYKNDEERLGKLLSKLEDNKFLSDEQRSSVREILLNYSDVFGVCYKHMKQTNLLEFSVDTRDAKPIYQKPFSRFSHDELILLKTELQEMVENGILIPHSYAENFGNGGWSFPCRYVAKKDGSKRLVTQFMKLNDVTVRDAWPIPSLKDTIESIGGANWISQYDMLKGFNAVPVSKSSIPKLTINTPYGAYSYRTLPFGVRNGPMAYSRCMYLACESFINRENPSVNI</sequence>
<organism evidence="2 3">
    <name type="scientific">Mucor plumbeus</name>
    <dbReference type="NCBI Taxonomy" id="97098"/>
    <lineage>
        <taxon>Eukaryota</taxon>
        <taxon>Fungi</taxon>
        <taxon>Fungi incertae sedis</taxon>
        <taxon>Mucoromycota</taxon>
        <taxon>Mucoromycotina</taxon>
        <taxon>Mucoromycetes</taxon>
        <taxon>Mucorales</taxon>
        <taxon>Mucorineae</taxon>
        <taxon>Mucoraceae</taxon>
        <taxon>Mucor</taxon>
    </lineage>
</organism>
<dbReference type="EMBL" id="JAEPRC010001133">
    <property type="protein sequence ID" value="KAG2189895.1"/>
    <property type="molecule type" value="Genomic_DNA"/>
</dbReference>
<gene>
    <name evidence="2" type="ORF">INT46_006505</name>
</gene>
<dbReference type="Gene3D" id="3.10.10.10">
    <property type="entry name" value="HIV Type 1 Reverse Transcriptase, subunit A, domain 1"/>
    <property type="match status" value="1"/>
</dbReference>
<dbReference type="PANTHER" id="PTHR24559:SF444">
    <property type="entry name" value="REVERSE TRANSCRIPTASE DOMAIN-CONTAINING PROTEIN"/>
    <property type="match status" value="1"/>
</dbReference>
<dbReference type="InterPro" id="IPR000477">
    <property type="entry name" value="RT_dom"/>
</dbReference>
<dbReference type="AlphaFoldDB" id="A0A8H7QD39"/>
<dbReference type="InterPro" id="IPR043502">
    <property type="entry name" value="DNA/RNA_pol_sf"/>
</dbReference>
<dbReference type="SUPFAM" id="SSF56672">
    <property type="entry name" value="DNA/RNA polymerases"/>
    <property type="match status" value="1"/>
</dbReference>
<evidence type="ECO:0000313" key="2">
    <source>
        <dbReference type="EMBL" id="KAG2189895.1"/>
    </source>
</evidence>